<evidence type="ECO:0000259" key="1">
    <source>
        <dbReference type="Pfam" id="PF01713"/>
    </source>
</evidence>
<proteinExistence type="predicted"/>
<evidence type="ECO:0000313" key="3">
    <source>
        <dbReference type="Proteomes" id="UP001409291"/>
    </source>
</evidence>
<comment type="caution">
    <text evidence="2">The sequence shown here is derived from an EMBL/GenBank/DDBJ whole genome shotgun (WGS) entry which is preliminary data.</text>
</comment>
<dbReference type="Proteomes" id="UP001409291">
    <property type="component" value="Unassembled WGS sequence"/>
</dbReference>
<name>A0ABV0BU11_9SPHI</name>
<dbReference type="InterPro" id="IPR002625">
    <property type="entry name" value="Smr_dom"/>
</dbReference>
<keyword evidence="3" id="KW-1185">Reference proteome</keyword>
<dbReference type="Pfam" id="PF01713">
    <property type="entry name" value="Smr"/>
    <property type="match status" value="1"/>
</dbReference>
<gene>
    <name evidence="2" type="ORF">ABE541_13510</name>
</gene>
<reference evidence="2 3" key="1">
    <citation type="submission" date="2024-04" db="EMBL/GenBank/DDBJ databases">
        <title>WGS of bacteria from Torrens River.</title>
        <authorList>
            <person name="Wyrsch E.R."/>
            <person name="Drigo B."/>
        </authorList>
    </citation>
    <scope>NUCLEOTIDE SEQUENCE [LARGE SCALE GENOMIC DNA]</scope>
    <source>
        <strain evidence="2 3">TWI391</strain>
    </source>
</reference>
<dbReference type="Gene3D" id="3.30.1370.110">
    <property type="match status" value="1"/>
</dbReference>
<protein>
    <submittedName>
        <fullName evidence="2">Smr/MutS family protein</fullName>
    </submittedName>
</protein>
<feature type="domain" description="Smr" evidence="1">
    <location>
        <begin position="33"/>
        <end position="87"/>
    </location>
</feature>
<dbReference type="EMBL" id="JBDJNQ010000006">
    <property type="protein sequence ID" value="MEN5378276.1"/>
    <property type="molecule type" value="Genomic_DNA"/>
</dbReference>
<sequence length="97" mass="11412">MKKPPVQIDLHAEAFLYDWQDYTPDELANESLIYMRDMLDAAIYWDMPEIKFVHGKGKGILKKMVYDELMIYKNQRAISHFHPAYHNDDIVVVVIGL</sequence>
<dbReference type="RefSeq" id="WP_132770842.1">
    <property type="nucleotide sequence ID" value="NZ_JAOQNK010000001.1"/>
</dbReference>
<dbReference type="InterPro" id="IPR036063">
    <property type="entry name" value="Smr_dom_sf"/>
</dbReference>
<organism evidence="2 3">
    <name type="scientific">Sphingobacterium kitahiroshimense</name>
    <dbReference type="NCBI Taxonomy" id="470446"/>
    <lineage>
        <taxon>Bacteria</taxon>
        <taxon>Pseudomonadati</taxon>
        <taxon>Bacteroidota</taxon>
        <taxon>Sphingobacteriia</taxon>
        <taxon>Sphingobacteriales</taxon>
        <taxon>Sphingobacteriaceae</taxon>
        <taxon>Sphingobacterium</taxon>
    </lineage>
</organism>
<accession>A0ABV0BU11</accession>
<evidence type="ECO:0000313" key="2">
    <source>
        <dbReference type="EMBL" id="MEN5378276.1"/>
    </source>
</evidence>